<sequence>MDFNQKNSSKFYFGVTSVIPAKAGIQILKPIRQAQGVQVQDDNCFSDTSQLCCGVVHFNIIELVSDLEIRI</sequence>
<dbReference type="Proteomes" id="UP000177208">
    <property type="component" value="Unassembled WGS sequence"/>
</dbReference>
<accession>A0A1F7GE89</accession>
<gene>
    <name evidence="1" type="ORF">A2774_02290</name>
</gene>
<name>A0A1F7GE89_9BACT</name>
<proteinExistence type="predicted"/>
<evidence type="ECO:0000313" key="1">
    <source>
        <dbReference type="EMBL" id="OGK17207.1"/>
    </source>
</evidence>
<dbReference type="AlphaFoldDB" id="A0A1F7GE89"/>
<organism evidence="1 2">
    <name type="scientific">Candidatus Roizmanbacteria bacterium RIFCSPHIGHO2_01_FULL_39_12c</name>
    <dbReference type="NCBI Taxonomy" id="1802031"/>
    <lineage>
        <taxon>Bacteria</taxon>
        <taxon>Candidatus Roizmaniibacteriota</taxon>
    </lineage>
</organism>
<evidence type="ECO:0000313" key="2">
    <source>
        <dbReference type="Proteomes" id="UP000177208"/>
    </source>
</evidence>
<reference evidence="1 2" key="1">
    <citation type="journal article" date="2016" name="Nat. Commun.">
        <title>Thousands of microbial genomes shed light on interconnected biogeochemical processes in an aquifer system.</title>
        <authorList>
            <person name="Anantharaman K."/>
            <person name="Brown C.T."/>
            <person name="Hug L.A."/>
            <person name="Sharon I."/>
            <person name="Castelle C.J."/>
            <person name="Probst A.J."/>
            <person name="Thomas B.C."/>
            <person name="Singh A."/>
            <person name="Wilkins M.J."/>
            <person name="Karaoz U."/>
            <person name="Brodie E.L."/>
            <person name="Williams K.H."/>
            <person name="Hubbard S.S."/>
            <person name="Banfield J.F."/>
        </authorList>
    </citation>
    <scope>NUCLEOTIDE SEQUENCE [LARGE SCALE GENOMIC DNA]</scope>
</reference>
<dbReference type="EMBL" id="MFZG01000010">
    <property type="protein sequence ID" value="OGK17207.1"/>
    <property type="molecule type" value="Genomic_DNA"/>
</dbReference>
<comment type="caution">
    <text evidence="1">The sequence shown here is derived from an EMBL/GenBank/DDBJ whole genome shotgun (WGS) entry which is preliminary data.</text>
</comment>
<protein>
    <submittedName>
        <fullName evidence="1">Uncharacterized protein</fullName>
    </submittedName>
</protein>